<dbReference type="InterPro" id="IPR050833">
    <property type="entry name" value="Poly_Biosynth_Transport"/>
</dbReference>
<evidence type="ECO:0000256" key="1">
    <source>
        <dbReference type="ARBA" id="ARBA00004651"/>
    </source>
</evidence>
<keyword evidence="2" id="KW-1003">Cell membrane</keyword>
<comment type="subcellular location">
    <subcellularLocation>
        <location evidence="1">Cell membrane</location>
        <topology evidence="1">Multi-pass membrane protein</topology>
    </subcellularLocation>
</comment>
<dbReference type="EMBL" id="CP073754">
    <property type="protein sequence ID" value="QWF70712.1"/>
    <property type="molecule type" value="Genomic_DNA"/>
</dbReference>
<feature type="transmembrane region" description="Helical" evidence="6">
    <location>
        <begin position="435"/>
        <end position="459"/>
    </location>
</feature>
<feature type="transmembrane region" description="Helical" evidence="6">
    <location>
        <begin position="184"/>
        <end position="205"/>
    </location>
</feature>
<dbReference type="GO" id="GO:0005886">
    <property type="term" value="C:plasma membrane"/>
    <property type="evidence" value="ECO:0007669"/>
    <property type="project" value="UniProtKB-SubCell"/>
</dbReference>
<organism evidence="7 8">
    <name type="scientific">Methylomonas paludis</name>
    <dbReference type="NCBI Taxonomy" id="1173101"/>
    <lineage>
        <taxon>Bacteria</taxon>
        <taxon>Pseudomonadati</taxon>
        <taxon>Pseudomonadota</taxon>
        <taxon>Gammaproteobacteria</taxon>
        <taxon>Methylococcales</taxon>
        <taxon>Methylococcaceae</taxon>
        <taxon>Methylomonas</taxon>
    </lineage>
</organism>
<feature type="transmembrane region" description="Helical" evidence="6">
    <location>
        <begin position="402"/>
        <end position="423"/>
    </location>
</feature>
<dbReference type="PANTHER" id="PTHR30250:SF26">
    <property type="entry name" value="PSMA PROTEIN"/>
    <property type="match status" value="1"/>
</dbReference>
<gene>
    <name evidence="7" type="ORF">KEF85_15535</name>
</gene>
<dbReference type="PANTHER" id="PTHR30250">
    <property type="entry name" value="PST FAMILY PREDICTED COLANIC ACID TRANSPORTER"/>
    <property type="match status" value="1"/>
</dbReference>
<keyword evidence="4 6" id="KW-1133">Transmembrane helix</keyword>
<reference evidence="7" key="1">
    <citation type="submission" date="2021-04" db="EMBL/GenBank/DDBJ databases">
        <title>Draft genome sequence data of methanotrophic Methylovulum sp. strain S1L and Methylomonas sp. strain S2AM isolated from boreal lake water columns.</title>
        <authorList>
            <person name="Rissanen A.J."/>
            <person name="Mangayil R."/>
            <person name="Svenning M.M."/>
            <person name="Khanongnuch R."/>
        </authorList>
    </citation>
    <scope>NUCLEOTIDE SEQUENCE</scope>
    <source>
        <strain evidence="7">S2AM</strain>
    </source>
</reference>
<proteinExistence type="predicted"/>
<feature type="transmembrane region" description="Helical" evidence="6">
    <location>
        <begin position="127"/>
        <end position="145"/>
    </location>
</feature>
<dbReference type="KEGG" id="mpad:KEF85_15535"/>
<evidence type="ECO:0000256" key="5">
    <source>
        <dbReference type="ARBA" id="ARBA00023136"/>
    </source>
</evidence>
<evidence type="ECO:0000313" key="7">
    <source>
        <dbReference type="EMBL" id="QWF70712.1"/>
    </source>
</evidence>
<accession>A0A975R950</accession>
<dbReference type="Proteomes" id="UP000676649">
    <property type="component" value="Chromosome"/>
</dbReference>
<sequence>MDNSKRVVKNTGILYARMAITVLIALYTTRLTLAVLGAENYGLFGLIGGAISLLGFLNASLASATQRFMSFAQGAGEIGKLKRIFNMSIILHMATAILVLVLLEIGGHIYFNGILNIPANRMEVASYIYQFMVASMVFTIISVPYDAIITSHENMTFIAFMAIIESVLKLLIVFAIGYSSFDHLLSYGALMAALPVFLLIIRVGYCHWRYQECTLRPVRHFDTILLRQMTSFGAWSFLGAASTMITNYGQGIILNMFFGTAINAAQGVANQLNGQLIVLSTNMLKALNPLIDKSAGAGNQALMLKATMMGSKLSFFLIMALHIPVLIEMPYILELWLKNIPDSTVMFCRLLLVRSLVEHLFFPLVSAIAAVGNIRPYQLASSLLTLLPLPVTYYLFQLGFPAYYIYVVFLVYAIFASVIIFYYTVKNCGLPVSTFLFNVLFRCWLSFSFVFGLSCLPYIYLEPSLWRCIYTALTSSLSYLLIVYLFGFSPGEKQQITALLSTILIKLRIKKCSA</sequence>
<feature type="transmembrane region" description="Helical" evidence="6">
    <location>
        <begin position="465"/>
        <end position="486"/>
    </location>
</feature>
<keyword evidence="8" id="KW-1185">Reference proteome</keyword>
<protein>
    <recommendedName>
        <fullName evidence="9">Na+-driven multidrug efflux pump</fullName>
    </recommendedName>
</protein>
<evidence type="ECO:0008006" key="9">
    <source>
        <dbReference type="Google" id="ProtNLM"/>
    </source>
</evidence>
<feature type="transmembrane region" description="Helical" evidence="6">
    <location>
        <begin position="41"/>
        <end position="63"/>
    </location>
</feature>
<feature type="transmembrane region" description="Helical" evidence="6">
    <location>
        <begin position="157"/>
        <end position="178"/>
    </location>
</feature>
<feature type="transmembrane region" description="Helical" evidence="6">
    <location>
        <begin position="352"/>
        <end position="372"/>
    </location>
</feature>
<dbReference type="RefSeq" id="WP_215582124.1">
    <property type="nucleotide sequence ID" value="NZ_CP073754.1"/>
</dbReference>
<feature type="transmembrane region" description="Helical" evidence="6">
    <location>
        <begin position="12"/>
        <end position="29"/>
    </location>
</feature>
<name>A0A975R950_9GAMM</name>
<feature type="transmembrane region" description="Helical" evidence="6">
    <location>
        <begin position="313"/>
        <end position="332"/>
    </location>
</feature>
<evidence type="ECO:0000256" key="3">
    <source>
        <dbReference type="ARBA" id="ARBA00022692"/>
    </source>
</evidence>
<dbReference type="AlphaFoldDB" id="A0A975R950"/>
<evidence type="ECO:0000256" key="6">
    <source>
        <dbReference type="SAM" id="Phobius"/>
    </source>
</evidence>
<feature type="transmembrane region" description="Helical" evidence="6">
    <location>
        <begin position="84"/>
        <end position="107"/>
    </location>
</feature>
<evidence type="ECO:0000256" key="4">
    <source>
        <dbReference type="ARBA" id="ARBA00022989"/>
    </source>
</evidence>
<keyword evidence="3 6" id="KW-0812">Transmembrane</keyword>
<evidence type="ECO:0000313" key="8">
    <source>
        <dbReference type="Proteomes" id="UP000676649"/>
    </source>
</evidence>
<evidence type="ECO:0000256" key="2">
    <source>
        <dbReference type="ARBA" id="ARBA00022475"/>
    </source>
</evidence>
<keyword evidence="5 6" id="KW-0472">Membrane</keyword>